<protein>
    <submittedName>
        <fullName evidence="1">Uncharacterized protein</fullName>
    </submittedName>
</protein>
<comment type="caution">
    <text evidence="1">The sequence shown here is derived from an EMBL/GenBank/DDBJ whole genome shotgun (WGS) entry which is preliminary data.</text>
</comment>
<accession>A0A968GAA4</accession>
<dbReference type="EMBL" id="JAATLJ010000001">
    <property type="protein sequence ID" value="NIZ40926.1"/>
    <property type="molecule type" value="Genomic_DNA"/>
</dbReference>
<reference evidence="1 2" key="1">
    <citation type="submission" date="2020-03" db="EMBL/GenBank/DDBJ databases">
        <title>Spirochaetal bacteria isolated from arthropods constitute a novel genus Entomospira genus novum within the order Spirochaetales.</title>
        <authorList>
            <person name="Grana-Miraglia L."/>
            <person name="Sikutova S."/>
            <person name="Fingerle V."/>
            <person name="Sing A."/>
            <person name="Castillo-Ramirez S."/>
            <person name="Margos G."/>
            <person name="Rudolf I."/>
        </authorList>
    </citation>
    <scope>NUCLEOTIDE SEQUENCE [LARGE SCALE GENOMIC DNA]</scope>
    <source>
        <strain evidence="1 2">BR193</strain>
    </source>
</reference>
<proteinExistence type="predicted"/>
<gene>
    <name evidence="1" type="ORF">HCT14_05335</name>
</gene>
<dbReference type="AlphaFoldDB" id="A0A968GAA4"/>
<dbReference type="RefSeq" id="WP_167700513.1">
    <property type="nucleotide sequence ID" value="NZ_CP118174.1"/>
</dbReference>
<dbReference type="Proteomes" id="UP000711995">
    <property type="component" value="Unassembled WGS sequence"/>
</dbReference>
<organism evidence="1 2">
    <name type="scientific">Entomospira entomophila</name>
    <dbReference type="NCBI Taxonomy" id="2719988"/>
    <lineage>
        <taxon>Bacteria</taxon>
        <taxon>Pseudomonadati</taxon>
        <taxon>Spirochaetota</taxon>
        <taxon>Spirochaetia</taxon>
        <taxon>Spirochaetales</taxon>
        <taxon>Spirochaetaceae</taxon>
        <taxon>Entomospira</taxon>
    </lineage>
</organism>
<evidence type="ECO:0000313" key="1">
    <source>
        <dbReference type="EMBL" id="NIZ40926.1"/>
    </source>
</evidence>
<keyword evidence="2" id="KW-1185">Reference proteome</keyword>
<name>A0A968GAA4_9SPIO</name>
<sequence>MNNQAYYEETTLFALYKIEQISTNDLEAFFDKVDPQLANNVISNRHNKTSYIKTGYMHYDETDHILSITKQGKEYVQGKFAEHRSSHN</sequence>
<evidence type="ECO:0000313" key="2">
    <source>
        <dbReference type="Proteomes" id="UP000711995"/>
    </source>
</evidence>